<dbReference type="OrthoDB" id="183764at2"/>
<name>A0A366HIY1_9BACT</name>
<evidence type="ECO:0000313" key="2">
    <source>
        <dbReference type="EMBL" id="RBP42622.1"/>
    </source>
</evidence>
<evidence type="ECO:0000256" key="1">
    <source>
        <dbReference type="SAM" id="SignalP"/>
    </source>
</evidence>
<evidence type="ECO:0000313" key="3">
    <source>
        <dbReference type="Proteomes" id="UP000253426"/>
    </source>
</evidence>
<protein>
    <submittedName>
        <fullName evidence="2">Uncharacterized protein</fullName>
    </submittedName>
</protein>
<organism evidence="2 3">
    <name type="scientific">Roseimicrobium gellanilyticum</name>
    <dbReference type="NCBI Taxonomy" id="748857"/>
    <lineage>
        <taxon>Bacteria</taxon>
        <taxon>Pseudomonadati</taxon>
        <taxon>Verrucomicrobiota</taxon>
        <taxon>Verrucomicrobiia</taxon>
        <taxon>Verrucomicrobiales</taxon>
        <taxon>Verrucomicrobiaceae</taxon>
        <taxon>Roseimicrobium</taxon>
    </lineage>
</organism>
<accession>A0A366HIY1</accession>
<keyword evidence="3" id="KW-1185">Reference proteome</keyword>
<reference evidence="2 3" key="1">
    <citation type="submission" date="2018-06" db="EMBL/GenBank/DDBJ databases">
        <title>Genomic Encyclopedia of Type Strains, Phase IV (KMG-IV): sequencing the most valuable type-strain genomes for metagenomic binning, comparative biology and taxonomic classification.</title>
        <authorList>
            <person name="Goeker M."/>
        </authorList>
    </citation>
    <scope>NUCLEOTIDE SEQUENCE [LARGE SCALE GENOMIC DNA]</scope>
    <source>
        <strain evidence="2 3">DSM 25532</strain>
    </source>
</reference>
<dbReference type="EMBL" id="QNRR01000006">
    <property type="protein sequence ID" value="RBP42622.1"/>
    <property type="molecule type" value="Genomic_DNA"/>
</dbReference>
<feature type="signal peptide" evidence="1">
    <location>
        <begin position="1"/>
        <end position="17"/>
    </location>
</feature>
<gene>
    <name evidence="2" type="ORF">DES53_106331</name>
</gene>
<feature type="chain" id="PRO_5016660882" evidence="1">
    <location>
        <begin position="18"/>
        <end position="270"/>
    </location>
</feature>
<dbReference type="Proteomes" id="UP000253426">
    <property type="component" value="Unassembled WGS sequence"/>
</dbReference>
<proteinExistence type="predicted"/>
<dbReference type="AlphaFoldDB" id="A0A366HIY1"/>
<comment type="caution">
    <text evidence="2">The sequence shown here is derived from an EMBL/GenBank/DDBJ whole genome shotgun (WGS) entry which is preliminary data.</text>
</comment>
<sequence>MMLRSAILVCLFSTATAALLPAQDKAGFDPTKAEIAPIGLPSPYDKFLGLDQVLNLTYEDWKAVYGEIARDVDVAKYSDETDIALALGVKIADGVMSIKARDVQGLNDCSKQIEDLAKKLGVKDEEMSRAKTVRAHANKGEWLQVFMELGFLQTDIMKSLRAQGNAGRRSLIISAGWMQGLHYTAFVVKKHYSAAVSNYLREPLLVDAMKKDLMSLPPAVKDSSKVATIVTEMGNIYGIVNIPIEGSIPKEGVDKLLDASKAIVEKIVSN</sequence>
<keyword evidence="1" id="KW-0732">Signal</keyword>
<dbReference type="RefSeq" id="WP_147263469.1">
    <property type="nucleotide sequence ID" value="NZ_QNRR01000006.1"/>
</dbReference>